<comment type="caution">
    <text evidence="9">The sequence shown here is derived from an EMBL/GenBank/DDBJ whole genome shotgun (WGS) entry which is preliminary data.</text>
</comment>
<evidence type="ECO:0000256" key="3">
    <source>
        <dbReference type="ARBA" id="ARBA00022670"/>
    </source>
</evidence>
<dbReference type="FunFam" id="2.40.10.10:FF:000002">
    <property type="entry name" value="Transmembrane protease serine"/>
    <property type="match status" value="1"/>
</dbReference>
<dbReference type="PROSITE" id="PS00135">
    <property type="entry name" value="TRYPSIN_SER"/>
    <property type="match status" value="1"/>
</dbReference>
<feature type="region of interest" description="Disordered" evidence="7">
    <location>
        <begin position="30"/>
        <end position="50"/>
    </location>
</feature>
<dbReference type="GO" id="GO:0005615">
    <property type="term" value="C:extracellular space"/>
    <property type="evidence" value="ECO:0007669"/>
    <property type="project" value="TreeGrafter"/>
</dbReference>
<dbReference type="AlphaFoldDB" id="A0A552UAM9"/>
<dbReference type="EMBL" id="VJWA01000002">
    <property type="protein sequence ID" value="TRW15249.1"/>
    <property type="molecule type" value="Genomic_DNA"/>
</dbReference>
<dbReference type="GO" id="GO:0006508">
    <property type="term" value="P:proteolysis"/>
    <property type="evidence" value="ECO:0007669"/>
    <property type="project" value="UniProtKB-KW"/>
</dbReference>
<dbReference type="Gene3D" id="2.40.10.10">
    <property type="entry name" value="Trypsin-like serine proteases"/>
    <property type="match status" value="1"/>
</dbReference>
<dbReference type="InterPro" id="IPR001254">
    <property type="entry name" value="Trypsin_dom"/>
</dbReference>
<keyword evidence="10" id="KW-1185">Reference proteome</keyword>
<reference evidence="9 10" key="1">
    <citation type="submission" date="2019-07" db="EMBL/GenBank/DDBJ databases">
        <title>Novel species isolated from glacier.</title>
        <authorList>
            <person name="Liu Q."/>
            <person name="Xin Y.-H."/>
        </authorList>
    </citation>
    <scope>NUCLEOTIDE SEQUENCE [LARGE SCALE GENOMIC DNA]</scope>
    <source>
        <strain evidence="9 10">LB1R16</strain>
    </source>
</reference>
<keyword evidence="2" id="KW-0964">Secreted</keyword>
<protein>
    <submittedName>
        <fullName evidence="9">Serine protease</fullName>
    </submittedName>
</protein>
<evidence type="ECO:0000256" key="6">
    <source>
        <dbReference type="RuleBase" id="RU363034"/>
    </source>
</evidence>
<evidence type="ECO:0000259" key="8">
    <source>
        <dbReference type="PROSITE" id="PS50240"/>
    </source>
</evidence>
<dbReference type="InterPro" id="IPR001314">
    <property type="entry name" value="Peptidase_S1A"/>
</dbReference>
<keyword evidence="6" id="KW-0720">Serine protease</keyword>
<feature type="region of interest" description="Disordered" evidence="7">
    <location>
        <begin position="240"/>
        <end position="265"/>
    </location>
</feature>
<evidence type="ECO:0000256" key="5">
    <source>
        <dbReference type="ARBA" id="ARBA00023157"/>
    </source>
</evidence>
<dbReference type="InterPro" id="IPR043504">
    <property type="entry name" value="Peptidase_S1_PA_chymotrypsin"/>
</dbReference>
<dbReference type="OrthoDB" id="267336at2"/>
<evidence type="ECO:0000256" key="2">
    <source>
        <dbReference type="ARBA" id="ARBA00022525"/>
    </source>
</evidence>
<dbReference type="GO" id="GO:0004252">
    <property type="term" value="F:serine-type endopeptidase activity"/>
    <property type="evidence" value="ECO:0007669"/>
    <property type="project" value="InterPro"/>
</dbReference>
<comment type="subcellular location">
    <subcellularLocation>
        <location evidence="1">Secreted</location>
    </subcellularLocation>
</comment>
<evidence type="ECO:0000256" key="7">
    <source>
        <dbReference type="SAM" id="MobiDB-lite"/>
    </source>
</evidence>
<dbReference type="InterPro" id="IPR033116">
    <property type="entry name" value="TRYPSIN_SER"/>
</dbReference>
<keyword evidence="4 6" id="KW-0378">Hydrolase</keyword>
<accession>A0A552UAM9</accession>
<dbReference type="InterPro" id="IPR018114">
    <property type="entry name" value="TRYPSIN_HIS"/>
</dbReference>
<evidence type="ECO:0000313" key="9">
    <source>
        <dbReference type="EMBL" id="TRW15249.1"/>
    </source>
</evidence>
<dbReference type="CDD" id="cd00190">
    <property type="entry name" value="Tryp_SPc"/>
    <property type="match status" value="1"/>
</dbReference>
<evidence type="ECO:0000256" key="1">
    <source>
        <dbReference type="ARBA" id="ARBA00004613"/>
    </source>
</evidence>
<gene>
    <name evidence="9" type="ORF">FMM06_16620</name>
</gene>
<dbReference type="InterPro" id="IPR050127">
    <property type="entry name" value="Serine_Proteases_S1"/>
</dbReference>
<proteinExistence type="predicted"/>
<name>A0A552UAM9_9SPHN</name>
<dbReference type="SUPFAM" id="SSF50494">
    <property type="entry name" value="Trypsin-like serine proteases"/>
    <property type="match status" value="1"/>
</dbReference>
<dbReference type="PANTHER" id="PTHR24264:SF65">
    <property type="entry name" value="SRCR DOMAIN-CONTAINING PROTEIN"/>
    <property type="match status" value="1"/>
</dbReference>
<keyword evidence="5" id="KW-1015">Disulfide bond</keyword>
<dbReference type="PANTHER" id="PTHR24264">
    <property type="entry name" value="TRYPSIN-RELATED"/>
    <property type="match status" value="1"/>
</dbReference>
<dbReference type="PROSITE" id="PS50240">
    <property type="entry name" value="TRYPSIN_DOM"/>
    <property type="match status" value="1"/>
</dbReference>
<dbReference type="InterPro" id="IPR009003">
    <property type="entry name" value="Peptidase_S1_PA"/>
</dbReference>
<organism evidence="9 10">
    <name type="scientific">Glacieibacterium frigidum</name>
    <dbReference type="NCBI Taxonomy" id="2593303"/>
    <lineage>
        <taxon>Bacteria</taxon>
        <taxon>Pseudomonadati</taxon>
        <taxon>Pseudomonadota</taxon>
        <taxon>Alphaproteobacteria</taxon>
        <taxon>Sphingomonadales</taxon>
        <taxon>Sphingosinicellaceae</taxon>
        <taxon>Glacieibacterium</taxon>
    </lineage>
</organism>
<evidence type="ECO:0000256" key="4">
    <source>
        <dbReference type="ARBA" id="ARBA00022801"/>
    </source>
</evidence>
<dbReference type="PRINTS" id="PR00722">
    <property type="entry name" value="CHYMOTRYPSIN"/>
</dbReference>
<evidence type="ECO:0000313" key="10">
    <source>
        <dbReference type="Proteomes" id="UP000317894"/>
    </source>
</evidence>
<dbReference type="SMART" id="SM00020">
    <property type="entry name" value="Tryp_SPc"/>
    <property type="match status" value="1"/>
</dbReference>
<dbReference type="Pfam" id="PF00089">
    <property type="entry name" value="Trypsin"/>
    <property type="match status" value="1"/>
</dbReference>
<sequence length="317" mass="33934">MGRDRIDRPARCEGDQMKRLLLAGFVMLTAAAPTPPPPPTPPPEESNGRIVGGVPALPGSARWQVELHRIAALKKLPVDRERPEWQRRHVCGGAWIAPGWVLTAAHCAEPETGLDLKADYIIRAGSLDISKSEGMRTYRIVRIMIHKGYRPGGPPPHDIALLRVEAIGPEIPVAEPPEPIALPSAATVLPANALVTVTGWGYQAVNDNKSVPGVLMAARLQLIPTASCAITGTSRALDPDQHLCAGPSDPEKPTDSCQGDSGGPLTWQGPRRRWYLVGLVSWGPKNVCGGGSPGIYTNVAAHLDWIERAKLGPEGRV</sequence>
<feature type="compositionally biased region" description="Pro residues" evidence="7">
    <location>
        <begin position="33"/>
        <end position="44"/>
    </location>
</feature>
<dbReference type="Proteomes" id="UP000317894">
    <property type="component" value="Unassembled WGS sequence"/>
</dbReference>
<dbReference type="PROSITE" id="PS00134">
    <property type="entry name" value="TRYPSIN_HIS"/>
    <property type="match status" value="1"/>
</dbReference>
<keyword evidence="3 6" id="KW-0645">Protease</keyword>
<feature type="domain" description="Peptidase S1" evidence="8">
    <location>
        <begin position="50"/>
        <end position="311"/>
    </location>
</feature>